<dbReference type="Pfam" id="PF09982">
    <property type="entry name" value="LpxR"/>
    <property type="match status" value="1"/>
</dbReference>
<reference evidence="1 2" key="1">
    <citation type="submission" date="2019-10" db="EMBL/GenBank/DDBJ databases">
        <title>Evaluation of single-gene subtyping targets for Pseudomonas.</title>
        <authorList>
            <person name="Reichler S.J."/>
            <person name="Orsi R.H."/>
            <person name="Wiedmann M."/>
            <person name="Martin N.H."/>
            <person name="Murphy S.I."/>
        </authorList>
    </citation>
    <scope>NUCLEOTIDE SEQUENCE [LARGE SCALE GENOMIC DNA]</scope>
    <source>
        <strain evidence="1 2">FSL R10-1637</strain>
    </source>
</reference>
<feature type="non-terminal residue" evidence="1">
    <location>
        <position position="119"/>
    </location>
</feature>
<organism evidence="1 2">
    <name type="scientific">Pseudomonas helleri</name>
    <dbReference type="NCBI Taxonomy" id="1608996"/>
    <lineage>
        <taxon>Bacteria</taxon>
        <taxon>Pseudomonadati</taxon>
        <taxon>Pseudomonadota</taxon>
        <taxon>Gammaproteobacteria</taxon>
        <taxon>Pseudomonadales</taxon>
        <taxon>Pseudomonadaceae</taxon>
        <taxon>Pseudomonas</taxon>
    </lineage>
</organism>
<gene>
    <name evidence="1" type="ORF">GHO27_28910</name>
</gene>
<proteinExistence type="predicted"/>
<dbReference type="Gene3D" id="2.40.128.140">
    <property type="entry name" value="Outer membrane protein"/>
    <property type="match status" value="1"/>
</dbReference>
<dbReference type="InterPro" id="IPR037107">
    <property type="entry name" value="Put_OMP_sf"/>
</dbReference>
<accession>A0A6L5I1Z4</accession>
<dbReference type="InterPro" id="IPR018707">
    <property type="entry name" value="LpxR"/>
</dbReference>
<dbReference type="AlphaFoldDB" id="A0A6L5I1Z4"/>
<evidence type="ECO:0000313" key="2">
    <source>
        <dbReference type="Proteomes" id="UP000478064"/>
    </source>
</evidence>
<dbReference type="Proteomes" id="UP000478064">
    <property type="component" value="Unassembled WGS sequence"/>
</dbReference>
<dbReference type="EMBL" id="WIVU01000208">
    <property type="protein sequence ID" value="MQU09649.1"/>
    <property type="molecule type" value="Genomic_DNA"/>
</dbReference>
<name>A0A6L5I1Z4_9PSED</name>
<sequence>MAPPTITVRVDNDLFGGRDQDQGYSNGMMVTAMSPNLIDYKDDPCLPRIAQRLNRYLDWLQPEGFEQLNMVVSFGQLLFTPDDKEPTHLIEHDRPYAAALLASIGYNARRGNDLRTTHL</sequence>
<comment type="caution">
    <text evidence="1">The sequence shown here is derived from an EMBL/GenBank/DDBJ whole genome shotgun (WGS) entry which is preliminary data.</text>
</comment>
<evidence type="ECO:0000313" key="1">
    <source>
        <dbReference type="EMBL" id="MQU09649.1"/>
    </source>
</evidence>
<protein>
    <submittedName>
        <fullName evidence="1">DUF2219 family protein</fullName>
    </submittedName>
</protein>